<keyword evidence="1" id="KW-0805">Transcription regulation</keyword>
<evidence type="ECO:0000259" key="5">
    <source>
        <dbReference type="PROSITE" id="PS50977"/>
    </source>
</evidence>
<evidence type="ECO:0000256" key="4">
    <source>
        <dbReference type="PROSITE-ProRule" id="PRU00335"/>
    </source>
</evidence>
<proteinExistence type="predicted"/>
<evidence type="ECO:0000313" key="6">
    <source>
        <dbReference type="EMBL" id="MBF9072799.1"/>
    </source>
</evidence>
<reference evidence="6" key="1">
    <citation type="submission" date="2020-11" db="EMBL/GenBank/DDBJ databases">
        <title>Isolation and identification of active actinomycetes.</title>
        <authorList>
            <person name="Yu B."/>
        </authorList>
    </citation>
    <scope>NUCLEOTIDE SEQUENCE</scope>
    <source>
        <strain evidence="6">NEAU-YB345</strain>
    </source>
</reference>
<feature type="domain" description="HTH tetR-type" evidence="5">
    <location>
        <begin position="1"/>
        <end position="61"/>
    </location>
</feature>
<comment type="caution">
    <text evidence="6">The sequence shown here is derived from an EMBL/GenBank/DDBJ whole genome shotgun (WGS) entry which is preliminary data.</text>
</comment>
<protein>
    <submittedName>
        <fullName evidence="6">TetR/AcrR family transcriptional regulator</fullName>
    </submittedName>
</protein>
<dbReference type="RefSeq" id="WP_196197949.1">
    <property type="nucleotide sequence ID" value="NZ_JADPRT010000018.1"/>
</dbReference>
<dbReference type="InterPro" id="IPR009057">
    <property type="entry name" value="Homeodomain-like_sf"/>
</dbReference>
<keyword evidence="7" id="KW-1185">Reference proteome</keyword>
<dbReference type="InterPro" id="IPR023772">
    <property type="entry name" value="DNA-bd_HTH_TetR-type_CS"/>
</dbReference>
<dbReference type="PRINTS" id="PR00455">
    <property type="entry name" value="HTHTETR"/>
</dbReference>
<dbReference type="PANTHER" id="PTHR30055:SF234">
    <property type="entry name" value="HTH-TYPE TRANSCRIPTIONAL REGULATOR BETI"/>
    <property type="match status" value="1"/>
</dbReference>
<gene>
    <name evidence="6" type="ORF">I2501_32765</name>
</gene>
<dbReference type="GO" id="GO:0003700">
    <property type="term" value="F:DNA-binding transcription factor activity"/>
    <property type="evidence" value="ECO:0007669"/>
    <property type="project" value="TreeGrafter"/>
</dbReference>
<keyword evidence="3" id="KW-0804">Transcription</keyword>
<dbReference type="Pfam" id="PF00440">
    <property type="entry name" value="TetR_N"/>
    <property type="match status" value="1"/>
</dbReference>
<dbReference type="PROSITE" id="PS50977">
    <property type="entry name" value="HTH_TETR_2"/>
    <property type="match status" value="1"/>
</dbReference>
<dbReference type="InterPro" id="IPR050109">
    <property type="entry name" value="HTH-type_TetR-like_transc_reg"/>
</dbReference>
<dbReference type="EMBL" id="JADPRT010000018">
    <property type="protein sequence ID" value="MBF9072799.1"/>
    <property type="molecule type" value="Genomic_DNA"/>
</dbReference>
<dbReference type="Gene3D" id="1.10.357.10">
    <property type="entry name" value="Tetracycline Repressor, domain 2"/>
    <property type="match status" value="1"/>
</dbReference>
<dbReference type="PANTHER" id="PTHR30055">
    <property type="entry name" value="HTH-TYPE TRANSCRIPTIONAL REGULATOR RUTR"/>
    <property type="match status" value="1"/>
</dbReference>
<dbReference type="InterPro" id="IPR001647">
    <property type="entry name" value="HTH_TetR"/>
</dbReference>
<keyword evidence="2 4" id="KW-0238">DNA-binding</keyword>
<evidence type="ECO:0000256" key="2">
    <source>
        <dbReference type="ARBA" id="ARBA00023125"/>
    </source>
</evidence>
<name>A0A931FJJ1_9ACTN</name>
<dbReference type="PROSITE" id="PS01081">
    <property type="entry name" value="HTH_TETR_1"/>
    <property type="match status" value="1"/>
</dbReference>
<feature type="DNA-binding region" description="H-T-H motif" evidence="4">
    <location>
        <begin position="24"/>
        <end position="43"/>
    </location>
</feature>
<accession>A0A931FJJ1</accession>
<organism evidence="6 7">
    <name type="scientific">Streptacidiphilus fuscans</name>
    <dbReference type="NCBI Taxonomy" id="2789292"/>
    <lineage>
        <taxon>Bacteria</taxon>
        <taxon>Bacillati</taxon>
        <taxon>Actinomycetota</taxon>
        <taxon>Actinomycetes</taxon>
        <taxon>Kitasatosporales</taxon>
        <taxon>Streptomycetaceae</taxon>
        <taxon>Streptacidiphilus</taxon>
    </lineage>
</organism>
<sequence length="191" mass="20400">MRTRNRVLRAAASEIVQSGYHGTTLARVAARADVTLGAVSFHFPTKQALIQEVYRDGVKRTSVAVASQAGDDAEPLQRLADLTLRLASLLLNDDDPTVLACSRLSRDDPTGHFAWRDTWCGQVAGLANRACDAPTALGACSSETIGFLVRCLLMGVEAWAVHAGADHHAALRQLAAAWRQAMPGGHMEAEG</sequence>
<evidence type="ECO:0000313" key="7">
    <source>
        <dbReference type="Proteomes" id="UP000657385"/>
    </source>
</evidence>
<dbReference type="GO" id="GO:0000976">
    <property type="term" value="F:transcription cis-regulatory region binding"/>
    <property type="evidence" value="ECO:0007669"/>
    <property type="project" value="TreeGrafter"/>
</dbReference>
<evidence type="ECO:0000256" key="3">
    <source>
        <dbReference type="ARBA" id="ARBA00023163"/>
    </source>
</evidence>
<dbReference type="SUPFAM" id="SSF46689">
    <property type="entry name" value="Homeodomain-like"/>
    <property type="match status" value="1"/>
</dbReference>
<dbReference type="Proteomes" id="UP000657385">
    <property type="component" value="Unassembled WGS sequence"/>
</dbReference>
<evidence type="ECO:0000256" key="1">
    <source>
        <dbReference type="ARBA" id="ARBA00023015"/>
    </source>
</evidence>
<dbReference type="AlphaFoldDB" id="A0A931FJJ1"/>